<feature type="coiled-coil region" evidence="4">
    <location>
        <begin position="229"/>
        <end position="269"/>
    </location>
</feature>
<proteinExistence type="predicted"/>
<dbReference type="NCBIfam" id="TIGR03302">
    <property type="entry name" value="OM_YfiO"/>
    <property type="match status" value="1"/>
</dbReference>
<keyword evidence="7" id="KW-1185">Reference proteome</keyword>
<dbReference type="EMBL" id="QGGP01000002">
    <property type="protein sequence ID" value="PWK19507.1"/>
    <property type="molecule type" value="Genomic_DNA"/>
</dbReference>
<dbReference type="InterPro" id="IPR011990">
    <property type="entry name" value="TPR-like_helical_dom_sf"/>
</dbReference>
<comment type="caution">
    <text evidence="6">The sequence shown here is derived from an EMBL/GenBank/DDBJ whole genome shotgun (WGS) entry which is preliminary data.</text>
</comment>
<accession>A0A316DMV5</accession>
<evidence type="ECO:0000256" key="3">
    <source>
        <dbReference type="ARBA" id="ARBA00023237"/>
    </source>
</evidence>
<dbReference type="OrthoDB" id="9770761at2"/>
<gene>
    <name evidence="6" type="ORF">LX78_00854</name>
</gene>
<keyword evidence="4" id="KW-0175">Coiled coil</keyword>
<keyword evidence="3" id="KW-0998">Cell outer membrane</keyword>
<dbReference type="Pfam" id="PF13525">
    <property type="entry name" value="YfiO"/>
    <property type="match status" value="1"/>
</dbReference>
<dbReference type="RefSeq" id="WP_109681410.1">
    <property type="nucleotide sequence ID" value="NZ_QGGP01000002.1"/>
</dbReference>
<dbReference type="InterPro" id="IPR017689">
    <property type="entry name" value="BamD"/>
</dbReference>
<keyword evidence="1" id="KW-0732">Signal</keyword>
<dbReference type="Proteomes" id="UP000245430">
    <property type="component" value="Unassembled WGS sequence"/>
</dbReference>
<feature type="domain" description="Outer membrane lipoprotein BamD-like" evidence="5">
    <location>
        <begin position="32"/>
        <end position="175"/>
    </location>
</feature>
<evidence type="ECO:0000259" key="5">
    <source>
        <dbReference type="Pfam" id="PF13525"/>
    </source>
</evidence>
<protein>
    <submittedName>
        <fullName evidence="6">Outer membrane protein assembly factor BamD</fullName>
    </submittedName>
</protein>
<keyword evidence="2" id="KW-0472">Membrane</keyword>
<evidence type="ECO:0000256" key="1">
    <source>
        <dbReference type="ARBA" id="ARBA00022729"/>
    </source>
</evidence>
<organism evidence="6 7">
    <name type="scientific">Xanthomarina spongicola</name>
    <dbReference type="NCBI Taxonomy" id="570520"/>
    <lineage>
        <taxon>Bacteria</taxon>
        <taxon>Pseudomonadati</taxon>
        <taxon>Bacteroidota</taxon>
        <taxon>Flavobacteriia</taxon>
        <taxon>Flavobacteriales</taxon>
        <taxon>Flavobacteriaceae</taxon>
        <taxon>Xanthomarina</taxon>
    </lineage>
</organism>
<evidence type="ECO:0000313" key="7">
    <source>
        <dbReference type="Proteomes" id="UP000245430"/>
    </source>
</evidence>
<evidence type="ECO:0000256" key="2">
    <source>
        <dbReference type="ARBA" id="ARBA00023136"/>
    </source>
</evidence>
<dbReference type="PROSITE" id="PS51257">
    <property type="entry name" value="PROKAR_LIPOPROTEIN"/>
    <property type="match status" value="1"/>
</dbReference>
<dbReference type="AlphaFoldDB" id="A0A316DMV5"/>
<dbReference type="Gene3D" id="1.25.40.10">
    <property type="entry name" value="Tetratricopeptide repeat domain"/>
    <property type="match status" value="1"/>
</dbReference>
<reference evidence="6 7" key="1">
    <citation type="submission" date="2018-05" db="EMBL/GenBank/DDBJ databases">
        <title>Genomic Encyclopedia of Archaeal and Bacterial Type Strains, Phase II (KMG-II): from individual species to whole genera.</title>
        <authorList>
            <person name="Goeker M."/>
        </authorList>
    </citation>
    <scope>NUCLEOTIDE SEQUENCE [LARGE SCALE GENOMIC DNA]</scope>
    <source>
        <strain evidence="6 7">DSM 22637</strain>
    </source>
</reference>
<sequence length="270" mass="31932">MKKLFYLFITFTVLSSCSQYQKALKKPDVGEKFRVGEEMYNKGKFAKANKLFAQIVPNYRGKPQAEKLMFLYAKTYFEMKDYYLASYQFERFASAYPQSEKVEEASFLSGKSAYMLSPVYSKDQTETRDAIEKLQSFINLYPESEFLADANELVRELDFKLERKAFEIAKQYNKIAGYNGDYTASIKAFDNFILDFPGSTYREEAYFYKLDSAFKMAMNSVETKKEERLENVKLHHKNYKKNYSEYERMEDADKMIEEVIKELEKYRTKS</sequence>
<dbReference type="SUPFAM" id="SSF48452">
    <property type="entry name" value="TPR-like"/>
    <property type="match status" value="1"/>
</dbReference>
<evidence type="ECO:0000256" key="4">
    <source>
        <dbReference type="SAM" id="Coils"/>
    </source>
</evidence>
<evidence type="ECO:0000313" key="6">
    <source>
        <dbReference type="EMBL" id="PWK19507.1"/>
    </source>
</evidence>
<dbReference type="InterPro" id="IPR039565">
    <property type="entry name" value="BamD-like"/>
</dbReference>
<name>A0A316DMV5_9FLAO</name>